<accession>A0A2I2GA67</accession>
<organism evidence="4 5">
    <name type="scientific">Aspergillus steynii IBT 23096</name>
    <dbReference type="NCBI Taxonomy" id="1392250"/>
    <lineage>
        <taxon>Eukaryota</taxon>
        <taxon>Fungi</taxon>
        <taxon>Dikarya</taxon>
        <taxon>Ascomycota</taxon>
        <taxon>Pezizomycotina</taxon>
        <taxon>Eurotiomycetes</taxon>
        <taxon>Eurotiomycetidae</taxon>
        <taxon>Eurotiales</taxon>
        <taxon>Aspergillaceae</taxon>
        <taxon>Aspergillus</taxon>
        <taxon>Aspergillus subgen. Circumdati</taxon>
    </lineage>
</organism>
<keyword evidence="5" id="KW-1185">Reference proteome</keyword>
<dbReference type="STRING" id="1392250.A0A2I2GA67"/>
<dbReference type="CDD" id="cd05374">
    <property type="entry name" value="17beta-HSD-like_SDR_c"/>
    <property type="match status" value="1"/>
</dbReference>
<evidence type="ECO:0000256" key="1">
    <source>
        <dbReference type="ARBA" id="ARBA00006484"/>
    </source>
</evidence>
<evidence type="ECO:0000313" key="5">
    <source>
        <dbReference type="Proteomes" id="UP000234275"/>
    </source>
</evidence>
<dbReference type="Gene3D" id="3.40.50.720">
    <property type="entry name" value="NAD(P)-binding Rossmann-like Domain"/>
    <property type="match status" value="1"/>
</dbReference>
<dbReference type="InterPro" id="IPR036291">
    <property type="entry name" value="NAD(P)-bd_dom_sf"/>
</dbReference>
<protein>
    <submittedName>
        <fullName evidence="4">NAD(P)-binding protein</fullName>
    </submittedName>
</protein>
<dbReference type="PANTHER" id="PTHR43976:SF16">
    <property type="entry name" value="SHORT-CHAIN DEHYDROGENASE_REDUCTASE FAMILY PROTEIN"/>
    <property type="match status" value="1"/>
</dbReference>
<evidence type="ECO:0000313" key="4">
    <source>
        <dbReference type="EMBL" id="PLB49775.1"/>
    </source>
</evidence>
<dbReference type="Proteomes" id="UP000234275">
    <property type="component" value="Unassembled WGS sequence"/>
</dbReference>
<gene>
    <name evidence="4" type="ORF">P170DRAFT_465092</name>
</gene>
<dbReference type="PANTHER" id="PTHR43976">
    <property type="entry name" value="SHORT CHAIN DEHYDROGENASE"/>
    <property type="match status" value="1"/>
</dbReference>
<name>A0A2I2GA67_9EURO</name>
<comment type="caution">
    <text evidence="4">The sequence shown here is derived from an EMBL/GenBank/DDBJ whole genome shotgun (WGS) entry which is preliminary data.</text>
</comment>
<dbReference type="Pfam" id="PF00106">
    <property type="entry name" value="adh_short"/>
    <property type="match status" value="1"/>
</dbReference>
<dbReference type="InterPro" id="IPR002347">
    <property type="entry name" value="SDR_fam"/>
</dbReference>
<dbReference type="GO" id="GO:0016491">
    <property type="term" value="F:oxidoreductase activity"/>
    <property type="evidence" value="ECO:0007669"/>
    <property type="project" value="UniProtKB-KW"/>
</dbReference>
<dbReference type="EMBL" id="MSFO01000004">
    <property type="protein sequence ID" value="PLB49775.1"/>
    <property type="molecule type" value="Genomic_DNA"/>
</dbReference>
<evidence type="ECO:0000256" key="2">
    <source>
        <dbReference type="ARBA" id="ARBA00023002"/>
    </source>
</evidence>
<dbReference type="InterPro" id="IPR051911">
    <property type="entry name" value="SDR_oxidoreductase"/>
</dbReference>
<dbReference type="RefSeq" id="XP_024705077.1">
    <property type="nucleotide sequence ID" value="XM_024852299.1"/>
</dbReference>
<comment type="similarity">
    <text evidence="1 3">Belongs to the short-chain dehydrogenases/reductases (SDR) family.</text>
</comment>
<proteinExistence type="inferred from homology"/>
<dbReference type="GeneID" id="36559997"/>
<dbReference type="PRINTS" id="PR00080">
    <property type="entry name" value="SDRFAMILY"/>
</dbReference>
<sequence>MSLVWLITGTSSGFGNELVKQALARGDKVIATARDVAKIAAFKDAGAAVLALDITASQEELDKKAAEAIAIYGRIDVLVNNAAYTQFGTLEDLGEQYAVQFNTNVIGTANTTRAFLPHFRERRDGTIVNFGSMAAWITYPTVGAYSASKAAVRYITEALDKEVSGFNIRTLLVEPGYYRTELLGPQNSNFVETKIPDYEEITNATFSAFRGTHGKQVGDPVKAVARVIDVIRGENGAAGKEWPKELVLGSDAIEAIRTKCQNTLKMLQEWEDFSTGTDISG</sequence>
<evidence type="ECO:0000256" key="3">
    <source>
        <dbReference type="RuleBase" id="RU000363"/>
    </source>
</evidence>
<reference evidence="4 5" key="1">
    <citation type="submission" date="2016-12" db="EMBL/GenBank/DDBJ databases">
        <title>The genomes of Aspergillus section Nigri reveals drivers in fungal speciation.</title>
        <authorList>
            <consortium name="DOE Joint Genome Institute"/>
            <person name="Vesth T.C."/>
            <person name="Nybo J."/>
            <person name="Theobald S."/>
            <person name="Brandl J."/>
            <person name="Frisvad J.C."/>
            <person name="Nielsen K.F."/>
            <person name="Lyhne E.K."/>
            <person name="Kogle M.E."/>
            <person name="Kuo A."/>
            <person name="Riley R."/>
            <person name="Clum A."/>
            <person name="Nolan M."/>
            <person name="Lipzen A."/>
            <person name="Salamov A."/>
            <person name="Henrissat B."/>
            <person name="Wiebenga A."/>
            <person name="De Vries R.P."/>
            <person name="Grigoriev I.V."/>
            <person name="Mortensen U.H."/>
            <person name="Andersen M.R."/>
            <person name="Baker S.E."/>
        </authorList>
    </citation>
    <scope>NUCLEOTIDE SEQUENCE [LARGE SCALE GENOMIC DNA]</scope>
    <source>
        <strain evidence="4 5">IBT 23096</strain>
    </source>
</reference>
<dbReference type="PRINTS" id="PR00081">
    <property type="entry name" value="GDHRDH"/>
</dbReference>
<dbReference type="SUPFAM" id="SSF51735">
    <property type="entry name" value="NAD(P)-binding Rossmann-fold domains"/>
    <property type="match status" value="1"/>
</dbReference>
<keyword evidence="2" id="KW-0560">Oxidoreductase</keyword>
<dbReference type="VEuPathDB" id="FungiDB:P170DRAFT_465092"/>
<dbReference type="AlphaFoldDB" id="A0A2I2GA67"/>
<dbReference type="OrthoDB" id="1274115at2759"/>